<dbReference type="GO" id="GO:0006629">
    <property type="term" value="P:lipid metabolic process"/>
    <property type="evidence" value="ECO:0007669"/>
    <property type="project" value="InterPro"/>
</dbReference>
<dbReference type="Gene3D" id="3.40.50.1820">
    <property type="entry name" value="alpha/beta hydrolase"/>
    <property type="match status" value="2"/>
</dbReference>
<dbReference type="InterPro" id="IPR029058">
    <property type="entry name" value="AB_hydrolase_fold"/>
</dbReference>
<feature type="chain" id="PRO_5035808192" description="Group XV phospholipase A2" evidence="1">
    <location>
        <begin position="30"/>
        <end position="417"/>
    </location>
</feature>
<sequence length="417" mass="46565">MATVKLKTSSKLLLLLVVLLCFVCNSGQASVKYPVVLIPGDGGSQLVAKLNKTTSPHYLCRKTTPDYETIWLNLEELLPEVLDCFVDNMRLWYDPKTRKTFNTPGVDIKASGFGGTETVEYLDPNPVSHFSSSLSYFYYIVSDLVSIGYARGLSVRGAPFDFRKAPNELGDYFISLQKLVEETYQKNNNTKIVVVAHSMGNPVFLYFLNRQPQSWKDKFIQSFVTLAGVWGGAVKPLRLMSSGDNLGVIIVNTHKIRPQQRSMPSTAFLMPSAQFWKPSDILVKTFEKNYTVENYKEFFADMNFTDGYNMRADTENLVSSLTPPQVPVHCIHGSGVPTPGMLIFGKGQFPDTFPSEIDEDGDGTVNIRSLLGCLRWVGRQKYPVIHTAFNGSASGHMSIMSNKGVRQYIIDVVTGKR</sequence>
<dbReference type="GO" id="GO:0008374">
    <property type="term" value="F:O-acyltransferase activity"/>
    <property type="evidence" value="ECO:0007669"/>
    <property type="project" value="InterPro"/>
</dbReference>
<name>A0A8S3ZH19_9EUPU</name>
<dbReference type="PANTHER" id="PTHR11440">
    <property type="entry name" value="LECITHIN-CHOLESTEROL ACYLTRANSFERASE-RELATED"/>
    <property type="match status" value="1"/>
</dbReference>
<dbReference type="EMBL" id="CAJHNH020003246">
    <property type="protein sequence ID" value="CAG5128884.1"/>
    <property type="molecule type" value="Genomic_DNA"/>
</dbReference>
<evidence type="ECO:0000313" key="2">
    <source>
        <dbReference type="EMBL" id="CAG5128884.1"/>
    </source>
</evidence>
<evidence type="ECO:0008006" key="4">
    <source>
        <dbReference type="Google" id="ProtNLM"/>
    </source>
</evidence>
<organism evidence="2 3">
    <name type="scientific">Candidula unifasciata</name>
    <dbReference type="NCBI Taxonomy" id="100452"/>
    <lineage>
        <taxon>Eukaryota</taxon>
        <taxon>Metazoa</taxon>
        <taxon>Spiralia</taxon>
        <taxon>Lophotrochozoa</taxon>
        <taxon>Mollusca</taxon>
        <taxon>Gastropoda</taxon>
        <taxon>Heterobranchia</taxon>
        <taxon>Euthyneura</taxon>
        <taxon>Panpulmonata</taxon>
        <taxon>Eupulmonata</taxon>
        <taxon>Stylommatophora</taxon>
        <taxon>Helicina</taxon>
        <taxon>Helicoidea</taxon>
        <taxon>Geomitridae</taxon>
        <taxon>Candidula</taxon>
    </lineage>
</organism>
<protein>
    <recommendedName>
        <fullName evidence="4">Group XV phospholipase A2</fullName>
    </recommendedName>
</protein>
<accession>A0A8S3ZH19</accession>
<evidence type="ECO:0000256" key="1">
    <source>
        <dbReference type="SAM" id="SignalP"/>
    </source>
</evidence>
<reference evidence="2" key="1">
    <citation type="submission" date="2021-04" db="EMBL/GenBank/DDBJ databases">
        <authorList>
            <consortium name="Molecular Ecology Group"/>
        </authorList>
    </citation>
    <scope>NUCLEOTIDE SEQUENCE</scope>
</reference>
<proteinExistence type="predicted"/>
<feature type="signal peptide" evidence="1">
    <location>
        <begin position="1"/>
        <end position="29"/>
    </location>
</feature>
<keyword evidence="3" id="KW-1185">Reference proteome</keyword>
<dbReference type="Pfam" id="PF02450">
    <property type="entry name" value="LCAT"/>
    <property type="match status" value="1"/>
</dbReference>
<dbReference type="OrthoDB" id="190846at2759"/>
<dbReference type="AlphaFoldDB" id="A0A8S3ZH19"/>
<dbReference type="InterPro" id="IPR003386">
    <property type="entry name" value="LACT/PDAT_acylTrfase"/>
</dbReference>
<gene>
    <name evidence="2" type="ORF">CUNI_LOCUS14442</name>
</gene>
<evidence type="ECO:0000313" key="3">
    <source>
        <dbReference type="Proteomes" id="UP000678393"/>
    </source>
</evidence>
<comment type="caution">
    <text evidence="2">The sequence shown here is derived from an EMBL/GenBank/DDBJ whole genome shotgun (WGS) entry which is preliminary data.</text>
</comment>
<dbReference type="SUPFAM" id="SSF53474">
    <property type="entry name" value="alpha/beta-Hydrolases"/>
    <property type="match status" value="1"/>
</dbReference>
<keyword evidence="1" id="KW-0732">Signal</keyword>
<dbReference type="Proteomes" id="UP000678393">
    <property type="component" value="Unassembled WGS sequence"/>
</dbReference>